<sequence length="262" mass="30610">MLIPIHIDSWNYVNTTQKDALWDCIKSRFNIEPHLKKTMLQNCGGLLRTFKSRLTKDYVPPFKDKPQLLKKPPQLYPYIKQHHWDAFVKEDYLLKLRNNQSRTGRAGYTGLAEKLIDSGKYTHDELDRCVLWNEAHMKEGAYKNDECEEMAASIDEFQKQRIDGTSDVPSDVDAITHFFGPEHPGRVRAAGKHITPTSFFRKPIARARVTKQKYEECLEENKRLKLTNASLEEKIPENQQVIYDYNIRDLNLLTHFFINVLA</sequence>
<comment type="caution">
    <text evidence="1">The sequence shown here is derived from an EMBL/GenBank/DDBJ whole genome shotgun (WGS) entry which is preliminary data.</text>
</comment>
<protein>
    <recommendedName>
        <fullName evidence="3">Transposase</fullName>
    </recommendedName>
</protein>
<gene>
    <name evidence="1" type="ORF">MKW98_021338</name>
</gene>
<reference evidence="1" key="1">
    <citation type="submission" date="2022-04" db="EMBL/GenBank/DDBJ databases">
        <title>A functionally conserved STORR gene fusion in Papaver species that diverged 16.8 million years ago.</title>
        <authorList>
            <person name="Catania T."/>
        </authorList>
    </citation>
    <scope>NUCLEOTIDE SEQUENCE</scope>
    <source>
        <strain evidence="1">S-188037</strain>
    </source>
</reference>
<name>A0AAD4SRQ4_9MAGN</name>
<evidence type="ECO:0008006" key="3">
    <source>
        <dbReference type="Google" id="ProtNLM"/>
    </source>
</evidence>
<proteinExistence type="predicted"/>
<accession>A0AAD4SRQ4</accession>
<keyword evidence="2" id="KW-1185">Reference proteome</keyword>
<organism evidence="1 2">
    <name type="scientific">Papaver atlanticum</name>
    <dbReference type="NCBI Taxonomy" id="357466"/>
    <lineage>
        <taxon>Eukaryota</taxon>
        <taxon>Viridiplantae</taxon>
        <taxon>Streptophyta</taxon>
        <taxon>Embryophyta</taxon>
        <taxon>Tracheophyta</taxon>
        <taxon>Spermatophyta</taxon>
        <taxon>Magnoliopsida</taxon>
        <taxon>Ranunculales</taxon>
        <taxon>Papaveraceae</taxon>
        <taxon>Papaveroideae</taxon>
        <taxon>Papaver</taxon>
    </lineage>
</organism>
<evidence type="ECO:0000313" key="2">
    <source>
        <dbReference type="Proteomes" id="UP001202328"/>
    </source>
</evidence>
<evidence type="ECO:0000313" key="1">
    <source>
        <dbReference type="EMBL" id="KAI3917576.1"/>
    </source>
</evidence>
<dbReference type="PANTHER" id="PTHR33018">
    <property type="entry name" value="OS10G0338966 PROTEIN-RELATED"/>
    <property type="match status" value="1"/>
</dbReference>
<dbReference type="PANTHER" id="PTHR33018:SF31">
    <property type="entry name" value="TRANSPOSASE, PTTA_EN_SPM, PLANT"/>
    <property type="match status" value="1"/>
</dbReference>
<dbReference type="Proteomes" id="UP001202328">
    <property type="component" value="Unassembled WGS sequence"/>
</dbReference>
<dbReference type="AlphaFoldDB" id="A0AAD4SRQ4"/>
<dbReference type="EMBL" id="JAJJMB010008983">
    <property type="protein sequence ID" value="KAI3917576.1"/>
    <property type="molecule type" value="Genomic_DNA"/>
</dbReference>